<dbReference type="RefSeq" id="WP_040911840.1">
    <property type="nucleotide sequence ID" value="NZ_LLZU01000002.1"/>
</dbReference>
<feature type="domain" description="N-acetyltransferase" evidence="1">
    <location>
        <begin position="4"/>
        <end position="174"/>
    </location>
</feature>
<dbReference type="InterPro" id="IPR016181">
    <property type="entry name" value="Acyl_CoA_acyltransferase"/>
</dbReference>
<dbReference type="PROSITE" id="PS51186">
    <property type="entry name" value="GNAT"/>
    <property type="match status" value="1"/>
</dbReference>
<dbReference type="Proteomes" id="UP000050867">
    <property type="component" value="Unassembled WGS sequence"/>
</dbReference>
<keyword evidence="2" id="KW-0808">Transferase</keyword>
<dbReference type="SUPFAM" id="SSF55729">
    <property type="entry name" value="Acyl-CoA N-acyltransferases (Nat)"/>
    <property type="match status" value="1"/>
</dbReference>
<evidence type="ECO:0000259" key="1">
    <source>
        <dbReference type="PROSITE" id="PS51186"/>
    </source>
</evidence>
<dbReference type="OrthoDB" id="3692150at2"/>
<dbReference type="EMBL" id="LLZU01000002">
    <property type="protein sequence ID" value="KRV51032.1"/>
    <property type="molecule type" value="Genomic_DNA"/>
</dbReference>
<name>A0A0T6LYC5_WENVI</name>
<gene>
    <name evidence="2" type="ORF">AQ490_02155</name>
</gene>
<dbReference type="InterPro" id="IPR000182">
    <property type="entry name" value="GNAT_dom"/>
</dbReference>
<evidence type="ECO:0000313" key="2">
    <source>
        <dbReference type="EMBL" id="KRV51032.1"/>
    </source>
</evidence>
<proteinExistence type="predicted"/>
<sequence length="189" mass="20546">MEEVAVRAIDLASRVHEVLAVQAVAFGLSNDEVAIRTQVVLRHAAYPGVRALGAFPPGGELVGFTYGMPNSREHWWSSVIEPYLVRAGNDEWLDDAFGVTELHVRPDFQGRGLGRALITRLTDGVPQHRSILSAVEGPSRARRLYHSLGYVDLAHSVRFLSAPTLYVVMGAPLPLRGPRPAFPGDTTAG</sequence>
<dbReference type="GO" id="GO:0016747">
    <property type="term" value="F:acyltransferase activity, transferring groups other than amino-acyl groups"/>
    <property type="evidence" value="ECO:0007669"/>
    <property type="project" value="InterPro"/>
</dbReference>
<accession>A0A0T6LYC5</accession>
<dbReference type="CDD" id="cd04301">
    <property type="entry name" value="NAT_SF"/>
    <property type="match status" value="1"/>
</dbReference>
<organism evidence="2 3">
    <name type="scientific">Wenjunlia vitaminophila</name>
    <name type="common">Streptomyces vitaminophilus</name>
    <dbReference type="NCBI Taxonomy" id="76728"/>
    <lineage>
        <taxon>Bacteria</taxon>
        <taxon>Bacillati</taxon>
        <taxon>Actinomycetota</taxon>
        <taxon>Actinomycetes</taxon>
        <taxon>Kitasatosporales</taxon>
        <taxon>Streptomycetaceae</taxon>
        <taxon>Wenjunlia</taxon>
    </lineage>
</organism>
<evidence type="ECO:0000313" key="3">
    <source>
        <dbReference type="Proteomes" id="UP000050867"/>
    </source>
</evidence>
<dbReference type="STRING" id="76728.AQ490_02155"/>
<protein>
    <submittedName>
        <fullName evidence="2">Acetyltransferase</fullName>
    </submittedName>
</protein>
<dbReference type="AlphaFoldDB" id="A0A0T6LYC5"/>
<dbReference type="Gene3D" id="3.40.630.30">
    <property type="match status" value="1"/>
</dbReference>
<keyword evidence="3" id="KW-1185">Reference proteome</keyword>
<comment type="caution">
    <text evidence="2">The sequence shown here is derived from an EMBL/GenBank/DDBJ whole genome shotgun (WGS) entry which is preliminary data.</text>
</comment>
<dbReference type="Pfam" id="PF13508">
    <property type="entry name" value="Acetyltransf_7"/>
    <property type="match status" value="1"/>
</dbReference>
<dbReference type="eggNOG" id="COG0456">
    <property type="taxonomic scope" value="Bacteria"/>
</dbReference>
<reference evidence="2 3" key="1">
    <citation type="submission" date="2015-10" db="EMBL/GenBank/DDBJ databases">
        <title>Draft genome sequence of pyrrolomycin-producing Streptomyces vitaminophilus.</title>
        <authorList>
            <person name="Graham D.E."/>
            <person name="Mahan K.M."/>
            <person name="Klingeman D.M."/>
            <person name="Hettich R.L."/>
            <person name="Parry R.J."/>
        </authorList>
    </citation>
    <scope>NUCLEOTIDE SEQUENCE [LARGE SCALE GENOMIC DNA]</scope>
    <source>
        <strain evidence="2 3">ATCC 31673</strain>
    </source>
</reference>